<dbReference type="SUPFAM" id="SSF53254">
    <property type="entry name" value="Phosphoglycerate mutase-like"/>
    <property type="match status" value="1"/>
</dbReference>
<name>A0A1I1IXT2_9BACT</name>
<evidence type="ECO:0000313" key="3">
    <source>
        <dbReference type="Proteomes" id="UP000199514"/>
    </source>
</evidence>
<protein>
    <submittedName>
        <fullName evidence="2">Phosphohistidine phosphatase</fullName>
    </submittedName>
</protein>
<dbReference type="Pfam" id="PF00300">
    <property type="entry name" value="His_Phos_1"/>
    <property type="match status" value="1"/>
</dbReference>
<dbReference type="PANTHER" id="PTHR20935">
    <property type="entry name" value="PHOSPHOGLYCERATE MUTASE-RELATED"/>
    <property type="match status" value="1"/>
</dbReference>
<dbReference type="RefSeq" id="WP_091511664.1">
    <property type="nucleotide sequence ID" value="NZ_FOLE01000005.1"/>
</dbReference>
<dbReference type="STRING" id="927664.SAMN05421780_105116"/>
<reference evidence="2 3" key="1">
    <citation type="submission" date="2016-10" db="EMBL/GenBank/DDBJ databases">
        <authorList>
            <person name="de Groot N.N."/>
        </authorList>
    </citation>
    <scope>NUCLEOTIDE SEQUENCE [LARGE SCALE GENOMIC DNA]</scope>
    <source>
        <strain evidence="2 3">DSM 6793</strain>
    </source>
</reference>
<dbReference type="Proteomes" id="UP000199514">
    <property type="component" value="Unassembled WGS sequence"/>
</dbReference>
<dbReference type="SMART" id="SM00855">
    <property type="entry name" value="PGAM"/>
    <property type="match status" value="1"/>
</dbReference>
<dbReference type="CDD" id="cd07067">
    <property type="entry name" value="HP_PGM_like"/>
    <property type="match status" value="1"/>
</dbReference>
<evidence type="ECO:0000256" key="1">
    <source>
        <dbReference type="ARBA" id="ARBA00022801"/>
    </source>
</evidence>
<keyword evidence="3" id="KW-1185">Reference proteome</keyword>
<dbReference type="PANTHER" id="PTHR20935:SF1">
    <property type="entry name" value="SLL1549 PROTEIN"/>
    <property type="match status" value="1"/>
</dbReference>
<dbReference type="InterPro" id="IPR013078">
    <property type="entry name" value="His_Pase_superF_clade-1"/>
</dbReference>
<sequence length="162" mass="17853">MKTLLIMRHARAEEASFGQTDFERELTFQGLQQATRMGATLAAKNLSVEAILCSAAARTAQTAQLVAEQLHFETQNIMSEVALHNASMRVLLQYINALDEKYNTILLVGHNPAISYLPESLTHDEVGTLPTAGVVAIQIQVEQWAMIGANTAKLLWTEFPTE</sequence>
<dbReference type="InterPro" id="IPR029033">
    <property type="entry name" value="His_PPase_superfam"/>
</dbReference>
<dbReference type="AlphaFoldDB" id="A0A1I1IXT2"/>
<dbReference type="Gene3D" id="3.40.50.1240">
    <property type="entry name" value="Phosphoglycerate mutase-like"/>
    <property type="match status" value="1"/>
</dbReference>
<dbReference type="InterPro" id="IPR051021">
    <property type="entry name" value="Mito_Ser/Thr_phosphatase"/>
</dbReference>
<gene>
    <name evidence="2" type="ORF">SAMN05421780_105116</name>
</gene>
<dbReference type="OrthoDB" id="9810154at2"/>
<keyword evidence="1" id="KW-0378">Hydrolase</keyword>
<dbReference type="EMBL" id="FOLE01000005">
    <property type="protein sequence ID" value="SFC40532.1"/>
    <property type="molecule type" value="Genomic_DNA"/>
</dbReference>
<evidence type="ECO:0000313" key="2">
    <source>
        <dbReference type="EMBL" id="SFC40532.1"/>
    </source>
</evidence>
<accession>A0A1I1IXT2</accession>
<proteinExistence type="predicted"/>
<organism evidence="2 3">
    <name type="scientific">Flexibacter flexilis DSM 6793</name>
    <dbReference type="NCBI Taxonomy" id="927664"/>
    <lineage>
        <taxon>Bacteria</taxon>
        <taxon>Pseudomonadati</taxon>
        <taxon>Bacteroidota</taxon>
        <taxon>Cytophagia</taxon>
        <taxon>Cytophagales</taxon>
        <taxon>Flexibacteraceae</taxon>
        <taxon>Flexibacter</taxon>
    </lineage>
</organism>
<dbReference type="GO" id="GO:0016787">
    <property type="term" value="F:hydrolase activity"/>
    <property type="evidence" value="ECO:0007669"/>
    <property type="project" value="UniProtKB-KW"/>
</dbReference>